<keyword evidence="2" id="KW-1003">Cell membrane</keyword>
<dbReference type="Pfam" id="PF07690">
    <property type="entry name" value="MFS_1"/>
    <property type="match status" value="1"/>
</dbReference>
<evidence type="ECO:0000256" key="2">
    <source>
        <dbReference type="ARBA" id="ARBA00022475"/>
    </source>
</evidence>
<feature type="transmembrane region" description="Helical" evidence="6">
    <location>
        <begin position="297"/>
        <end position="317"/>
    </location>
</feature>
<name>A0A368Y4F2_9BACI</name>
<feature type="transmembrane region" description="Helical" evidence="6">
    <location>
        <begin position="12"/>
        <end position="37"/>
    </location>
</feature>
<gene>
    <name evidence="7" type="ORF">DFR57_104102</name>
</gene>
<evidence type="ECO:0000313" key="7">
    <source>
        <dbReference type="EMBL" id="RCW73104.1"/>
    </source>
</evidence>
<dbReference type="InterPro" id="IPR022324">
    <property type="entry name" value="Bacilysin_exporter_BacE_put"/>
</dbReference>
<keyword evidence="3 6" id="KW-0812">Transmembrane</keyword>
<feature type="transmembrane region" description="Helical" evidence="6">
    <location>
        <begin position="386"/>
        <end position="408"/>
    </location>
</feature>
<dbReference type="PANTHER" id="PTHR23513:SF6">
    <property type="entry name" value="MAJOR FACILITATOR SUPERFAMILY ASSOCIATED DOMAIN-CONTAINING PROTEIN"/>
    <property type="match status" value="1"/>
</dbReference>
<sequence length="425" mass="47491">MYEKLLINRNFSLLLFSRFISQIGDYLFLPAILWLAIDSEQGSNTWLGIISFVIIIPPFLGFLFGIIIDNKSKRKILINTDVIRFILCLILILNQATLSSFIMITIIIFIIESAGQMFNISSQSIIPNITSEEEYLKANSYLTITSNITAIIGFSLGGVFIAFFGFTLVILINAITFLISALLLVFLRTENTVYNNNNDNNNGTAHRKMFLKAFSNTLIDGLKITFKNSFLSILLIVAFIINMFSVSLEMIITVWTHEIIQVGSQGFGILLSSILIGSLFGGWFVNFKIIKQFPVEYLVSLSTAFFGVSFILVSFFPNFSIDLILFFLAGIFLAINSINFTTIIMKNTDKQSMGKVFGIIQTIIRGGQPLGIALVTWLLGWIEVPYIILGIGIVIGLSGLALFIVSLIHVSSKKRWTKLPKEELS</sequence>
<feature type="transmembrane region" description="Helical" evidence="6">
    <location>
        <begin position="323"/>
        <end position="344"/>
    </location>
</feature>
<dbReference type="SUPFAM" id="SSF103473">
    <property type="entry name" value="MFS general substrate transporter"/>
    <property type="match status" value="1"/>
</dbReference>
<evidence type="ECO:0000256" key="4">
    <source>
        <dbReference type="ARBA" id="ARBA00022989"/>
    </source>
</evidence>
<dbReference type="GO" id="GO:0022857">
    <property type="term" value="F:transmembrane transporter activity"/>
    <property type="evidence" value="ECO:0007669"/>
    <property type="project" value="InterPro"/>
</dbReference>
<dbReference type="OrthoDB" id="9775268at2"/>
<dbReference type="Proteomes" id="UP000252585">
    <property type="component" value="Unassembled WGS sequence"/>
</dbReference>
<evidence type="ECO:0000256" key="3">
    <source>
        <dbReference type="ARBA" id="ARBA00022692"/>
    </source>
</evidence>
<dbReference type="CDD" id="cd06173">
    <property type="entry name" value="MFS_MefA_like"/>
    <property type="match status" value="1"/>
</dbReference>
<dbReference type="InterPro" id="IPR036259">
    <property type="entry name" value="MFS_trans_sf"/>
</dbReference>
<proteinExistence type="predicted"/>
<dbReference type="PRINTS" id="PR01988">
    <property type="entry name" value="EXPORTERBACE"/>
</dbReference>
<protein>
    <submittedName>
        <fullName evidence="7">MFS transporter</fullName>
    </submittedName>
</protein>
<keyword evidence="4 6" id="KW-1133">Transmembrane helix</keyword>
<feature type="transmembrane region" description="Helical" evidence="6">
    <location>
        <begin position="49"/>
        <end position="70"/>
    </location>
</feature>
<comment type="subcellular location">
    <subcellularLocation>
        <location evidence="1">Cell membrane</location>
        <topology evidence="1">Multi-pass membrane protein</topology>
    </subcellularLocation>
</comment>
<dbReference type="GO" id="GO:0005886">
    <property type="term" value="C:plasma membrane"/>
    <property type="evidence" value="ECO:0007669"/>
    <property type="project" value="UniProtKB-SubCell"/>
</dbReference>
<evidence type="ECO:0000313" key="8">
    <source>
        <dbReference type="Proteomes" id="UP000252585"/>
    </source>
</evidence>
<dbReference type="AlphaFoldDB" id="A0A368Y4F2"/>
<comment type="caution">
    <text evidence="7">The sequence shown here is derived from an EMBL/GenBank/DDBJ whole genome shotgun (WGS) entry which is preliminary data.</text>
</comment>
<feature type="transmembrane region" description="Helical" evidence="6">
    <location>
        <begin position="159"/>
        <end position="187"/>
    </location>
</feature>
<feature type="transmembrane region" description="Helical" evidence="6">
    <location>
        <begin position="230"/>
        <end position="255"/>
    </location>
</feature>
<feature type="transmembrane region" description="Helical" evidence="6">
    <location>
        <begin position="267"/>
        <end position="285"/>
    </location>
</feature>
<evidence type="ECO:0000256" key="5">
    <source>
        <dbReference type="ARBA" id="ARBA00023136"/>
    </source>
</evidence>
<dbReference type="Gene3D" id="1.20.1250.20">
    <property type="entry name" value="MFS general substrate transporter like domains"/>
    <property type="match status" value="1"/>
</dbReference>
<dbReference type="RefSeq" id="WP_114352210.1">
    <property type="nucleotide sequence ID" value="NZ_QPJJ01000004.1"/>
</dbReference>
<reference evidence="7 8" key="1">
    <citation type="submission" date="2018-07" db="EMBL/GenBank/DDBJ databases">
        <title>Genomic Encyclopedia of Type Strains, Phase IV (KMG-IV): sequencing the most valuable type-strain genomes for metagenomic binning, comparative biology and taxonomic classification.</title>
        <authorList>
            <person name="Goeker M."/>
        </authorList>
    </citation>
    <scope>NUCLEOTIDE SEQUENCE [LARGE SCALE GENOMIC DNA]</scope>
    <source>
        <strain evidence="7 8">DSM 27696</strain>
    </source>
</reference>
<feature type="transmembrane region" description="Helical" evidence="6">
    <location>
        <begin position="82"/>
        <end position="111"/>
    </location>
</feature>
<dbReference type="PANTHER" id="PTHR23513">
    <property type="entry name" value="INTEGRAL MEMBRANE EFFLUX PROTEIN-RELATED"/>
    <property type="match status" value="1"/>
</dbReference>
<accession>A0A368Y4F2</accession>
<keyword evidence="5 6" id="KW-0472">Membrane</keyword>
<keyword evidence="8" id="KW-1185">Reference proteome</keyword>
<feature type="transmembrane region" description="Helical" evidence="6">
    <location>
        <begin position="356"/>
        <end position="380"/>
    </location>
</feature>
<evidence type="ECO:0000256" key="6">
    <source>
        <dbReference type="SAM" id="Phobius"/>
    </source>
</evidence>
<dbReference type="EMBL" id="QPJJ01000004">
    <property type="protein sequence ID" value="RCW73104.1"/>
    <property type="molecule type" value="Genomic_DNA"/>
</dbReference>
<organism evidence="7 8">
    <name type="scientific">Saliterribacillus persicus</name>
    <dbReference type="NCBI Taxonomy" id="930114"/>
    <lineage>
        <taxon>Bacteria</taxon>
        <taxon>Bacillati</taxon>
        <taxon>Bacillota</taxon>
        <taxon>Bacilli</taxon>
        <taxon>Bacillales</taxon>
        <taxon>Bacillaceae</taxon>
        <taxon>Saliterribacillus</taxon>
    </lineage>
</organism>
<dbReference type="InterPro" id="IPR011701">
    <property type="entry name" value="MFS"/>
</dbReference>
<evidence type="ECO:0000256" key="1">
    <source>
        <dbReference type="ARBA" id="ARBA00004651"/>
    </source>
</evidence>